<keyword evidence="13" id="KW-1185">Reference proteome</keyword>
<dbReference type="GO" id="GO:0009289">
    <property type="term" value="C:pilus"/>
    <property type="evidence" value="ECO:0007669"/>
    <property type="project" value="UniProtKB-SubCell"/>
</dbReference>
<keyword evidence="5" id="KW-0843">Virulence</keyword>
<comment type="caution">
    <text evidence="12">The sequence shown here is derived from an EMBL/GenBank/DDBJ whole genome shotgun (WGS) entry which is preliminary data.</text>
</comment>
<evidence type="ECO:0000256" key="10">
    <source>
        <dbReference type="ARBA" id="ARBA00023288"/>
    </source>
</evidence>
<comment type="subcellular location">
    <subcellularLocation>
        <location evidence="1">Cell outer membrane</location>
    </subcellularLocation>
    <subcellularLocation>
        <location evidence="2">Fimbrium</location>
    </subcellularLocation>
</comment>
<feature type="domain" description="Major fimbrial subunit protein N-terminal" evidence="11">
    <location>
        <begin position="51"/>
        <end position="147"/>
    </location>
</feature>
<dbReference type="RefSeq" id="WP_004333140.1">
    <property type="nucleotide sequence ID" value="NZ_ACNN01000014.1"/>
</dbReference>
<dbReference type="Proteomes" id="UP000004295">
    <property type="component" value="Unassembled WGS sequence"/>
</dbReference>
<accession>C3J9S1</accession>
<evidence type="ECO:0000256" key="8">
    <source>
        <dbReference type="ARBA" id="ARBA00023237"/>
    </source>
</evidence>
<protein>
    <recommendedName>
        <fullName evidence="11">Major fimbrial subunit protein N-terminal domain-containing protein</fullName>
    </recommendedName>
</protein>
<keyword evidence="8" id="KW-0998">Cell outer membrane</keyword>
<evidence type="ECO:0000256" key="4">
    <source>
        <dbReference type="ARBA" id="ARBA00022729"/>
    </source>
</evidence>
<keyword evidence="10" id="KW-0449">Lipoprotein</keyword>
<sequence>MKLNSPIAFLKVLLLFVTVLIASCARKGELNVAEDQEATINLSLPETRLRGGSLFAGDQEITKVRILVFKGEGLDVQQLFIANTSAFTNPFSLVAHAGLRKIYVVANESDALGTRLSTIVFERELKKVLSDELSASAVLPLVFTGEAEATLRPDQSVQAVVPLRRIVAKVTLSLKHHSALSTDQVQIRKVLINRLAKTEPLIPRSIVFPLGTPWEWTKVETMALVNNDTEYKPYIKEEEPLYVYENLGSSADSTGRAPILMIEALYNGIATNYYAYVNDKNSSADHHYSIKRNHHYMLKGDITKVGESPFLMLTTEVLPWDVEELEHKILEPQQGKLEPGSVFPGPNYTSKEHPFSVTIRIKATEGSHWKATLTNGLEFALQGDTSGDTNVDRDYTVTIVPLKVPGNKPRKTELYFTVDGKEVVLKKEGGLRLTRIEIIQKSKF</sequence>
<evidence type="ECO:0000259" key="11">
    <source>
        <dbReference type="Pfam" id="PF06321"/>
    </source>
</evidence>
<organism evidence="12 13">
    <name type="scientific">Porphyromonas endodontalis (strain ATCC 35406 / DSM 24491 / JCM 8526 / CCUG 16442 / BCRC 14492 / NCTC 13058 / HG 370)</name>
    <name type="common">Bacteroides endodontalis</name>
    <dbReference type="NCBI Taxonomy" id="553175"/>
    <lineage>
        <taxon>Bacteria</taxon>
        <taxon>Pseudomonadati</taxon>
        <taxon>Bacteroidota</taxon>
        <taxon>Bacteroidia</taxon>
        <taxon>Bacteroidales</taxon>
        <taxon>Porphyromonadaceae</taxon>
        <taxon>Porphyromonas</taxon>
    </lineage>
</organism>
<evidence type="ECO:0000256" key="3">
    <source>
        <dbReference type="ARBA" id="ARBA00006011"/>
    </source>
</evidence>
<keyword evidence="9" id="KW-0281">Fimbrium</keyword>
<proteinExistence type="inferred from homology"/>
<dbReference type="eggNOG" id="ENOG502ZAVK">
    <property type="taxonomic scope" value="Bacteria"/>
</dbReference>
<dbReference type="PROSITE" id="PS51257">
    <property type="entry name" value="PROKAR_LIPOPROTEIN"/>
    <property type="match status" value="1"/>
</dbReference>
<dbReference type="GeneID" id="93365102"/>
<keyword evidence="6" id="KW-0472">Membrane</keyword>
<evidence type="ECO:0000256" key="7">
    <source>
        <dbReference type="ARBA" id="ARBA00023139"/>
    </source>
</evidence>
<gene>
    <name evidence="12" type="ORF">POREN0001_0822</name>
</gene>
<dbReference type="InterPro" id="IPR029141">
    <property type="entry name" value="FimA_N"/>
</dbReference>
<name>C3J9S1_POREA</name>
<dbReference type="STRING" id="553175.POREN0001_0822"/>
<evidence type="ECO:0000256" key="6">
    <source>
        <dbReference type="ARBA" id="ARBA00023136"/>
    </source>
</evidence>
<evidence type="ECO:0000313" key="13">
    <source>
        <dbReference type="Proteomes" id="UP000004295"/>
    </source>
</evidence>
<evidence type="ECO:0000256" key="2">
    <source>
        <dbReference type="ARBA" id="ARBA00004561"/>
    </source>
</evidence>
<dbReference type="EMBL" id="ACNN01000014">
    <property type="protein sequence ID" value="EEN83149.1"/>
    <property type="molecule type" value="Genomic_DNA"/>
</dbReference>
<keyword evidence="7" id="KW-0564">Palmitate</keyword>
<evidence type="ECO:0000256" key="5">
    <source>
        <dbReference type="ARBA" id="ARBA00023026"/>
    </source>
</evidence>
<dbReference type="AlphaFoldDB" id="C3J9S1"/>
<dbReference type="Gene3D" id="2.60.40.2580">
    <property type="match status" value="1"/>
</dbReference>
<evidence type="ECO:0000256" key="9">
    <source>
        <dbReference type="ARBA" id="ARBA00023263"/>
    </source>
</evidence>
<evidence type="ECO:0000256" key="1">
    <source>
        <dbReference type="ARBA" id="ARBA00004442"/>
    </source>
</evidence>
<comment type="similarity">
    <text evidence="3">Belongs to the bacteroidetes fimbrillin superfamily. FimA/Mfa1 family.</text>
</comment>
<keyword evidence="4" id="KW-0732">Signal</keyword>
<dbReference type="Pfam" id="PF06321">
    <property type="entry name" value="P_gingi_FimA"/>
    <property type="match status" value="1"/>
</dbReference>
<reference evidence="12 13" key="1">
    <citation type="submission" date="2009-04" db="EMBL/GenBank/DDBJ databases">
        <authorList>
            <person name="Sebastian Y."/>
            <person name="Madupu R."/>
            <person name="Durkin A.S."/>
            <person name="Torralba M."/>
            <person name="Methe B."/>
            <person name="Sutton G.G."/>
            <person name="Strausberg R.L."/>
            <person name="Nelson K.E."/>
        </authorList>
    </citation>
    <scope>NUCLEOTIDE SEQUENCE [LARGE SCALE GENOMIC DNA]</scope>
    <source>
        <strain evidence="13">ATCC 35406 / BCRC 14492 / JCM 8526 / NCTC 13058 / HG 370</strain>
    </source>
</reference>
<evidence type="ECO:0000313" key="12">
    <source>
        <dbReference type="EMBL" id="EEN83149.1"/>
    </source>
</evidence>
<dbReference type="GO" id="GO:0009279">
    <property type="term" value="C:cell outer membrane"/>
    <property type="evidence" value="ECO:0007669"/>
    <property type="project" value="UniProtKB-SubCell"/>
</dbReference>